<dbReference type="RefSeq" id="WP_213145249.1">
    <property type="nucleotide sequence ID" value="NZ_JAGYPE020000045.1"/>
</dbReference>
<evidence type="ECO:0000259" key="4">
    <source>
        <dbReference type="PROSITE" id="PS50977"/>
    </source>
</evidence>
<dbReference type="Pfam" id="PF17932">
    <property type="entry name" value="TetR_C_24"/>
    <property type="match status" value="1"/>
</dbReference>
<evidence type="ECO:0000313" key="5">
    <source>
        <dbReference type="EMBL" id="MBS4185459.1"/>
    </source>
</evidence>
<evidence type="ECO:0000313" key="7">
    <source>
        <dbReference type="Proteomes" id="UP000677265"/>
    </source>
</evidence>
<keyword evidence="7" id="KW-1185">Reference proteome</keyword>
<dbReference type="InterPro" id="IPR050624">
    <property type="entry name" value="HTH-type_Tx_Regulator"/>
</dbReference>
<dbReference type="InterPro" id="IPR023772">
    <property type="entry name" value="DNA-bd_HTH_TetR-type_CS"/>
</dbReference>
<dbReference type="PANTHER" id="PTHR43479">
    <property type="entry name" value="ACREF/ENVCD OPERON REPRESSOR-RELATED"/>
    <property type="match status" value="1"/>
</dbReference>
<dbReference type="Gene3D" id="1.10.10.60">
    <property type="entry name" value="Homeodomain-like"/>
    <property type="match status" value="1"/>
</dbReference>
<dbReference type="Gene3D" id="1.10.357.10">
    <property type="entry name" value="Tetracycline Repressor, domain 2"/>
    <property type="match status" value="1"/>
</dbReference>
<comment type="caution">
    <text evidence="5">The sequence shown here is derived from an EMBL/GenBank/DDBJ whole genome shotgun (WGS) entry which is preliminary data.</text>
</comment>
<proteinExistence type="predicted"/>
<dbReference type="SUPFAM" id="SSF46689">
    <property type="entry name" value="Homeodomain-like"/>
    <property type="match status" value="1"/>
</dbReference>
<dbReference type="InterPro" id="IPR036271">
    <property type="entry name" value="Tet_transcr_reg_TetR-rel_C_sf"/>
</dbReference>
<reference evidence="5" key="1">
    <citation type="submission" date="2021-05" db="EMBL/GenBank/DDBJ databases">
        <title>Novel Bacillus species.</title>
        <authorList>
            <person name="Liu G."/>
        </authorList>
    </citation>
    <scope>NUCLEOTIDE SEQUENCE</scope>
    <source>
        <strain evidence="5 7">FJAT-50051</strain>
    </source>
</reference>
<evidence type="ECO:0000256" key="2">
    <source>
        <dbReference type="ARBA" id="ARBA00023125"/>
    </source>
</evidence>
<feature type="domain" description="HTH tetR-type" evidence="4">
    <location>
        <begin position="1"/>
        <end position="59"/>
    </location>
</feature>
<dbReference type="EMBL" id="JAGYPE020000045">
    <property type="protein sequence ID" value="MCH6267921.1"/>
    <property type="molecule type" value="Genomic_DNA"/>
</dbReference>
<dbReference type="PROSITE" id="PS01081">
    <property type="entry name" value="HTH_TETR_1"/>
    <property type="match status" value="1"/>
</dbReference>
<dbReference type="PROSITE" id="PS50977">
    <property type="entry name" value="HTH_TETR_2"/>
    <property type="match status" value="1"/>
</dbReference>
<protein>
    <submittedName>
        <fullName evidence="5">TetR family transcriptional regulator</fullName>
    </submittedName>
    <submittedName>
        <fullName evidence="6">TetR/AcrR family transcriptional regulator</fullName>
    </submittedName>
</protein>
<dbReference type="InterPro" id="IPR009057">
    <property type="entry name" value="Homeodomain-like_sf"/>
</dbReference>
<dbReference type="SUPFAM" id="SSF48498">
    <property type="entry name" value="Tetracyclin repressor-like, C-terminal domain"/>
    <property type="match status" value="1"/>
</dbReference>
<gene>
    <name evidence="6" type="ORF">KHB02_020560</name>
    <name evidence="5" type="ORF">KHB02_29165</name>
</gene>
<feature type="DNA-binding region" description="H-T-H motif" evidence="3">
    <location>
        <begin position="22"/>
        <end position="41"/>
    </location>
</feature>
<dbReference type="AlphaFoldDB" id="A0A942T3A5"/>
<accession>A0A942T3A5</accession>
<keyword evidence="1" id="KW-0678">Repressor</keyword>
<evidence type="ECO:0000313" key="6">
    <source>
        <dbReference type="EMBL" id="MCH6267921.1"/>
    </source>
</evidence>
<dbReference type="PRINTS" id="PR00455">
    <property type="entry name" value="HTHTETR"/>
</dbReference>
<dbReference type="InterPro" id="IPR001647">
    <property type="entry name" value="HTH_TetR"/>
</dbReference>
<sequence length="189" mass="21846">MKEKITEQSIRLFEEKGFSETSIQDIVDTLGVTKGTFYYYFSSKEELLMDIHLGYISEILSRQEQILGDDSKSFKQKLFDIILMLISDIKIRGRAAKIFFREMKNLSPEHAALIVPKRDQFRLNTEELIQAGMKNGEFRPDLNASIVSFAILGIVNWSYQWFNPKGAYTDQEVSEIFVDMILKGIQLRG</sequence>
<dbReference type="GO" id="GO:0003677">
    <property type="term" value="F:DNA binding"/>
    <property type="evidence" value="ECO:0007669"/>
    <property type="project" value="UniProtKB-UniRule"/>
</dbReference>
<dbReference type="InterPro" id="IPR041490">
    <property type="entry name" value="KstR2_TetR_C"/>
</dbReference>
<organism evidence="5">
    <name type="scientific">Neobacillus citreus</name>
    <dbReference type="NCBI Taxonomy" id="2833578"/>
    <lineage>
        <taxon>Bacteria</taxon>
        <taxon>Bacillati</taxon>
        <taxon>Bacillota</taxon>
        <taxon>Bacilli</taxon>
        <taxon>Bacillales</taxon>
        <taxon>Bacillaceae</taxon>
        <taxon>Neobacillus</taxon>
    </lineage>
</organism>
<name>A0A942T3A5_9BACI</name>
<dbReference type="EMBL" id="JAGYPE010000005">
    <property type="protein sequence ID" value="MBS4185459.1"/>
    <property type="molecule type" value="Genomic_DNA"/>
</dbReference>
<dbReference type="Proteomes" id="UP000677265">
    <property type="component" value="Unassembled WGS sequence"/>
</dbReference>
<keyword evidence="2 3" id="KW-0238">DNA-binding</keyword>
<evidence type="ECO:0000256" key="1">
    <source>
        <dbReference type="ARBA" id="ARBA00022491"/>
    </source>
</evidence>
<dbReference type="Pfam" id="PF00440">
    <property type="entry name" value="TetR_N"/>
    <property type="match status" value="1"/>
</dbReference>
<dbReference type="PANTHER" id="PTHR43479:SF11">
    <property type="entry name" value="ACREF_ENVCD OPERON REPRESSOR-RELATED"/>
    <property type="match status" value="1"/>
</dbReference>
<evidence type="ECO:0000256" key="3">
    <source>
        <dbReference type="PROSITE-ProRule" id="PRU00335"/>
    </source>
</evidence>